<dbReference type="Pfam" id="PF00704">
    <property type="entry name" value="Glyco_hydro_18"/>
    <property type="match status" value="1"/>
</dbReference>
<gene>
    <name evidence="3" type="ORF">CUNI_LOCUS2326</name>
</gene>
<dbReference type="Gene3D" id="3.20.20.80">
    <property type="entry name" value="Glycosidases"/>
    <property type="match status" value="1"/>
</dbReference>
<evidence type="ECO:0000259" key="2">
    <source>
        <dbReference type="PROSITE" id="PS51910"/>
    </source>
</evidence>
<dbReference type="PROSITE" id="PS51910">
    <property type="entry name" value="GH18_2"/>
    <property type="match status" value="1"/>
</dbReference>
<comment type="caution">
    <text evidence="3">The sequence shown here is derived from an EMBL/GenBank/DDBJ whole genome shotgun (WGS) entry which is preliminary data.</text>
</comment>
<dbReference type="GO" id="GO:0005576">
    <property type="term" value="C:extracellular region"/>
    <property type="evidence" value="ECO:0007669"/>
    <property type="project" value="TreeGrafter"/>
</dbReference>
<dbReference type="AlphaFoldDB" id="A0A8S3YK28"/>
<dbReference type="Proteomes" id="UP000678393">
    <property type="component" value="Unassembled WGS sequence"/>
</dbReference>
<organism evidence="3 4">
    <name type="scientific">Candidula unifasciata</name>
    <dbReference type="NCBI Taxonomy" id="100452"/>
    <lineage>
        <taxon>Eukaryota</taxon>
        <taxon>Metazoa</taxon>
        <taxon>Spiralia</taxon>
        <taxon>Lophotrochozoa</taxon>
        <taxon>Mollusca</taxon>
        <taxon>Gastropoda</taxon>
        <taxon>Heterobranchia</taxon>
        <taxon>Euthyneura</taxon>
        <taxon>Panpulmonata</taxon>
        <taxon>Eupulmonata</taxon>
        <taxon>Stylommatophora</taxon>
        <taxon>Helicina</taxon>
        <taxon>Helicoidea</taxon>
        <taxon>Geomitridae</taxon>
        <taxon>Candidula</taxon>
    </lineage>
</organism>
<protein>
    <recommendedName>
        <fullName evidence="2">GH18 domain-containing protein</fullName>
    </recommendedName>
</protein>
<dbReference type="Gene3D" id="3.10.50.10">
    <property type="match status" value="1"/>
</dbReference>
<dbReference type="GO" id="GO:0008061">
    <property type="term" value="F:chitin binding"/>
    <property type="evidence" value="ECO:0007669"/>
    <property type="project" value="InterPro"/>
</dbReference>
<dbReference type="InterPro" id="IPR011583">
    <property type="entry name" value="Chitinase_II/V-like_cat"/>
</dbReference>
<sequence length="395" mass="43951">NFTGKNLATKRNVKTLLSVGGPEGEAHRALVNLTKTEEQISIFSYNAISYLRFYGFHGLDIDWQYPSTLSMKAGLIKLLEILRRDFDSNTAGERLLLTVKCPGVYSSDGYDVPLMSRYVDYVVLAAYNLPTPNAMQAWFGSPLYSTHISVNSSVREWLDEGLPANKTVVGITSVGRFLRLLDVLRFTPGDPINETLRGNDYNIPGGLAYSEICVMLKIVETFFDEAAQMYYLVSENTWVGYEDFDSITAKITWMKNLNLAGVMFPEIDMDDFNGTVCGYGPFPFMNMIKHLSETITTARPSQTSTTTATVTRNETTTAATDVTSTTIIQETTDNPTLRADSTTADNMQAGTTNHSTVTIFAIFLAMCVFATVVVCLARKHSMSDKHRLQEQISHR</sequence>
<feature type="non-terminal residue" evidence="3">
    <location>
        <position position="395"/>
    </location>
</feature>
<keyword evidence="1" id="KW-1133">Transmembrane helix</keyword>
<dbReference type="EMBL" id="CAJHNH020000299">
    <property type="protein sequence ID" value="CAG5116768.1"/>
    <property type="molecule type" value="Genomic_DNA"/>
</dbReference>
<accession>A0A8S3YK28</accession>
<proteinExistence type="predicted"/>
<evidence type="ECO:0000313" key="3">
    <source>
        <dbReference type="EMBL" id="CAG5116768.1"/>
    </source>
</evidence>
<evidence type="ECO:0000256" key="1">
    <source>
        <dbReference type="SAM" id="Phobius"/>
    </source>
</evidence>
<keyword evidence="1" id="KW-0472">Membrane</keyword>
<feature type="domain" description="GH18" evidence="2">
    <location>
        <begin position="1"/>
        <end position="295"/>
    </location>
</feature>
<dbReference type="OrthoDB" id="76388at2759"/>
<dbReference type="InterPro" id="IPR029070">
    <property type="entry name" value="Chitinase_insertion_sf"/>
</dbReference>
<evidence type="ECO:0000313" key="4">
    <source>
        <dbReference type="Proteomes" id="UP000678393"/>
    </source>
</evidence>
<dbReference type="InterPro" id="IPR001223">
    <property type="entry name" value="Glyco_hydro18_cat"/>
</dbReference>
<dbReference type="InterPro" id="IPR050314">
    <property type="entry name" value="Glycosyl_Hydrlase_18"/>
</dbReference>
<dbReference type="SMART" id="SM00636">
    <property type="entry name" value="Glyco_18"/>
    <property type="match status" value="1"/>
</dbReference>
<keyword evidence="1" id="KW-0812">Transmembrane</keyword>
<dbReference type="PANTHER" id="PTHR11177">
    <property type="entry name" value="CHITINASE"/>
    <property type="match status" value="1"/>
</dbReference>
<keyword evidence="4" id="KW-1185">Reference proteome</keyword>
<dbReference type="SUPFAM" id="SSF54556">
    <property type="entry name" value="Chitinase insertion domain"/>
    <property type="match status" value="1"/>
</dbReference>
<dbReference type="GO" id="GO:0004568">
    <property type="term" value="F:chitinase activity"/>
    <property type="evidence" value="ECO:0007669"/>
    <property type="project" value="TreeGrafter"/>
</dbReference>
<dbReference type="GO" id="GO:0005975">
    <property type="term" value="P:carbohydrate metabolic process"/>
    <property type="evidence" value="ECO:0007669"/>
    <property type="project" value="InterPro"/>
</dbReference>
<name>A0A8S3YK28_9EUPU</name>
<feature type="transmembrane region" description="Helical" evidence="1">
    <location>
        <begin position="357"/>
        <end position="377"/>
    </location>
</feature>
<reference evidence="3" key="1">
    <citation type="submission" date="2021-04" db="EMBL/GenBank/DDBJ databases">
        <authorList>
            <consortium name="Molecular Ecology Group"/>
        </authorList>
    </citation>
    <scope>NUCLEOTIDE SEQUENCE</scope>
</reference>
<dbReference type="GO" id="GO:0006032">
    <property type="term" value="P:chitin catabolic process"/>
    <property type="evidence" value="ECO:0007669"/>
    <property type="project" value="TreeGrafter"/>
</dbReference>
<dbReference type="PANTHER" id="PTHR11177:SF317">
    <property type="entry name" value="CHITINASE 12-RELATED"/>
    <property type="match status" value="1"/>
</dbReference>
<dbReference type="InterPro" id="IPR017853">
    <property type="entry name" value="GH"/>
</dbReference>
<dbReference type="SUPFAM" id="SSF51445">
    <property type="entry name" value="(Trans)glycosidases"/>
    <property type="match status" value="1"/>
</dbReference>